<dbReference type="OrthoDB" id="6293260at2"/>
<reference evidence="3" key="1">
    <citation type="submission" date="2016-10" db="EMBL/GenBank/DDBJ databases">
        <authorList>
            <person name="Varghese N."/>
            <person name="Submissions S."/>
        </authorList>
    </citation>
    <scope>NUCLEOTIDE SEQUENCE [LARGE SCALE GENOMIC DNA]</scope>
    <source>
        <strain evidence="3">DSM 1565</strain>
    </source>
</reference>
<dbReference type="Pfam" id="PF00583">
    <property type="entry name" value="Acetyltransf_1"/>
    <property type="match status" value="1"/>
</dbReference>
<dbReference type="Proteomes" id="UP000199423">
    <property type="component" value="Unassembled WGS sequence"/>
</dbReference>
<sequence>MTQMISFDWPRTMGSAMAPLAPLHPSFVDGATALCPFNDDTPKLFERWFADQELIGVMGDWEFLPLPYYDQTPEEFVRRTRRSTWLVCARENESLVPIGYTGLYVQSRHRVGILRLAIAESKYRRQGHGLRATRMAIDWAFRSLDLFTLHLSVTAANQSAIELYRGCGFRECGRYQLSRFSRDGRSDEVLMELMRSDWPPANR</sequence>
<dbReference type="CDD" id="cd04301">
    <property type="entry name" value="NAT_SF"/>
    <property type="match status" value="1"/>
</dbReference>
<dbReference type="InterPro" id="IPR000182">
    <property type="entry name" value="GNAT_dom"/>
</dbReference>
<dbReference type="SUPFAM" id="SSF55729">
    <property type="entry name" value="Acyl-CoA N-acyltransferases (Nat)"/>
    <property type="match status" value="1"/>
</dbReference>
<dbReference type="GO" id="GO:0016747">
    <property type="term" value="F:acyltransferase activity, transferring groups other than amino-acyl groups"/>
    <property type="evidence" value="ECO:0007669"/>
    <property type="project" value="InterPro"/>
</dbReference>
<dbReference type="PANTHER" id="PTHR43415">
    <property type="entry name" value="SPERMIDINE N(1)-ACETYLTRANSFERASE"/>
    <property type="match status" value="1"/>
</dbReference>
<evidence type="ECO:0000313" key="2">
    <source>
        <dbReference type="EMBL" id="SFV29487.1"/>
    </source>
</evidence>
<feature type="domain" description="N-acetyltransferase" evidence="1">
    <location>
        <begin position="39"/>
        <end position="196"/>
    </location>
</feature>
<organism evidence="2 3">
    <name type="scientific">Hyphomicrobium facile</name>
    <dbReference type="NCBI Taxonomy" id="51670"/>
    <lineage>
        <taxon>Bacteria</taxon>
        <taxon>Pseudomonadati</taxon>
        <taxon>Pseudomonadota</taxon>
        <taxon>Alphaproteobacteria</taxon>
        <taxon>Hyphomicrobiales</taxon>
        <taxon>Hyphomicrobiaceae</taxon>
        <taxon>Hyphomicrobium</taxon>
    </lineage>
</organism>
<protein>
    <submittedName>
        <fullName evidence="2">Protein N-acetyltransferase, RimJ/RimL family</fullName>
    </submittedName>
</protein>
<dbReference type="STRING" id="51670.SAMN04488557_1263"/>
<dbReference type="RefSeq" id="WP_092865588.1">
    <property type="nucleotide sequence ID" value="NZ_FPCH01000001.1"/>
</dbReference>
<proteinExistence type="predicted"/>
<dbReference type="EMBL" id="FPCH01000001">
    <property type="protein sequence ID" value="SFV29487.1"/>
    <property type="molecule type" value="Genomic_DNA"/>
</dbReference>
<dbReference type="AlphaFoldDB" id="A0A1I7N493"/>
<keyword evidence="2" id="KW-0808">Transferase</keyword>
<gene>
    <name evidence="2" type="ORF">SAMN04488557_1263</name>
</gene>
<name>A0A1I7N493_9HYPH</name>
<keyword evidence="3" id="KW-1185">Reference proteome</keyword>
<dbReference type="Gene3D" id="3.40.630.30">
    <property type="match status" value="1"/>
</dbReference>
<dbReference type="PANTHER" id="PTHR43415:SF3">
    <property type="entry name" value="GNAT-FAMILY ACETYLTRANSFERASE"/>
    <property type="match status" value="1"/>
</dbReference>
<dbReference type="InterPro" id="IPR016181">
    <property type="entry name" value="Acyl_CoA_acyltransferase"/>
</dbReference>
<dbReference type="PROSITE" id="PS51186">
    <property type="entry name" value="GNAT"/>
    <property type="match status" value="1"/>
</dbReference>
<evidence type="ECO:0000313" key="3">
    <source>
        <dbReference type="Proteomes" id="UP000199423"/>
    </source>
</evidence>
<evidence type="ECO:0000259" key="1">
    <source>
        <dbReference type="PROSITE" id="PS51186"/>
    </source>
</evidence>
<accession>A0A1I7N493</accession>